<reference evidence="3" key="1">
    <citation type="journal article" date="2019" name="Int. J. Syst. Evol. Microbiol.">
        <title>The Global Catalogue of Microorganisms (GCM) 10K type strain sequencing project: providing services to taxonomists for standard genome sequencing and annotation.</title>
        <authorList>
            <consortium name="The Broad Institute Genomics Platform"/>
            <consortium name="The Broad Institute Genome Sequencing Center for Infectious Disease"/>
            <person name="Wu L."/>
            <person name="Ma J."/>
        </authorList>
    </citation>
    <scope>NUCLEOTIDE SEQUENCE [LARGE SCALE GENOMIC DNA]</scope>
    <source>
        <strain evidence="3">JCM 11269</strain>
    </source>
</reference>
<feature type="region of interest" description="Disordered" evidence="1">
    <location>
        <begin position="32"/>
        <end position="68"/>
    </location>
</feature>
<accession>A0ABP4DK46</accession>
<comment type="caution">
    <text evidence="2">The sequence shown here is derived from an EMBL/GenBank/DDBJ whole genome shotgun (WGS) entry which is preliminary data.</text>
</comment>
<proteinExistence type="predicted"/>
<gene>
    <name evidence="2" type="ORF">GCM10009564_37320</name>
</gene>
<evidence type="ECO:0000256" key="1">
    <source>
        <dbReference type="SAM" id="MobiDB-lite"/>
    </source>
</evidence>
<feature type="compositionally biased region" description="Basic and acidic residues" evidence="1">
    <location>
        <begin position="48"/>
        <end position="58"/>
    </location>
</feature>
<evidence type="ECO:0000313" key="2">
    <source>
        <dbReference type="EMBL" id="GAA1012742.1"/>
    </source>
</evidence>
<evidence type="ECO:0000313" key="3">
    <source>
        <dbReference type="Proteomes" id="UP001501072"/>
    </source>
</evidence>
<dbReference type="Proteomes" id="UP001501072">
    <property type="component" value="Unassembled WGS sequence"/>
</dbReference>
<name>A0ABP4DK46_9ACTN</name>
<keyword evidence="3" id="KW-1185">Reference proteome</keyword>
<dbReference type="EMBL" id="BAAAHU010000040">
    <property type="protein sequence ID" value="GAA1012742.1"/>
    <property type="molecule type" value="Genomic_DNA"/>
</dbReference>
<protein>
    <submittedName>
        <fullName evidence="2">Uncharacterized protein</fullName>
    </submittedName>
</protein>
<organism evidence="2 3">
    <name type="scientific">Streptomyces thermogriseus</name>
    <dbReference type="NCBI Taxonomy" id="75292"/>
    <lineage>
        <taxon>Bacteria</taxon>
        <taxon>Bacillati</taxon>
        <taxon>Actinomycetota</taxon>
        <taxon>Actinomycetes</taxon>
        <taxon>Kitasatosporales</taxon>
        <taxon>Streptomycetaceae</taxon>
        <taxon>Streptomyces</taxon>
    </lineage>
</organism>
<sequence>MPADDRKTRSSDSGLWDCGSVGSWSGVVMAPIVHDAPERGSSAVPRSRGGDAGRRTADNGKVTTEPGGYTAATRVDMLAW</sequence>